<protein>
    <submittedName>
        <fullName evidence="4">SDR family NAD(P)-dependent oxidoreductase</fullName>
    </submittedName>
</protein>
<dbReference type="InterPro" id="IPR036291">
    <property type="entry name" value="NAD(P)-bd_dom_sf"/>
</dbReference>
<gene>
    <name evidence="4" type="ORF">DX116_17135</name>
</gene>
<dbReference type="AlphaFoldDB" id="A0A371P4D9"/>
<evidence type="ECO:0000256" key="1">
    <source>
        <dbReference type="ARBA" id="ARBA00006484"/>
    </source>
</evidence>
<dbReference type="GO" id="GO:0016491">
    <property type="term" value="F:oxidoreductase activity"/>
    <property type="evidence" value="ECO:0007669"/>
    <property type="project" value="UniProtKB-KW"/>
</dbReference>
<dbReference type="Pfam" id="PF00106">
    <property type="entry name" value="adh_short"/>
    <property type="match status" value="1"/>
</dbReference>
<reference evidence="4 5" key="1">
    <citation type="submission" date="2018-08" db="EMBL/GenBank/DDBJ databases">
        <title>Aeromicrobium sp. M2KJ-4, whole genome shotgun sequence.</title>
        <authorList>
            <person name="Tuo L."/>
        </authorList>
    </citation>
    <scope>NUCLEOTIDE SEQUENCE [LARGE SCALE GENOMIC DNA]</scope>
    <source>
        <strain evidence="4 5">M2KJ-4</strain>
    </source>
</reference>
<dbReference type="EMBL" id="QUBR01000002">
    <property type="protein sequence ID" value="REK70811.1"/>
    <property type="molecule type" value="Genomic_DNA"/>
</dbReference>
<accession>A0A371P4D9</accession>
<dbReference type="InterPro" id="IPR002347">
    <property type="entry name" value="SDR_fam"/>
</dbReference>
<dbReference type="PIRSF" id="PIRSF000126">
    <property type="entry name" value="11-beta-HSD1"/>
    <property type="match status" value="1"/>
</dbReference>
<dbReference type="RefSeq" id="WP_119705395.1">
    <property type="nucleotide sequence ID" value="NZ_JBHSOI010000002.1"/>
</dbReference>
<dbReference type="PANTHER" id="PTHR44196">
    <property type="entry name" value="DEHYDROGENASE/REDUCTASE SDR FAMILY MEMBER 7B"/>
    <property type="match status" value="1"/>
</dbReference>
<dbReference type="PANTHER" id="PTHR44196:SF2">
    <property type="entry name" value="SHORT-CHAIN DEHYDROGENASE-RELATED"/>
    <property type="match status" value="1"/>
</dbReference>
<dbReference type="PRINTS" id="PR00080">
    <property type="entry name" value="SDRFAMILY"/>
</dbReference>
<dbReference type="SUPFAM" id="SSF51735">
    <property type="entry name" value="NAD(P)-binding Rossmann-fold domains"/>
    <property type="match status" value="1"/>
</dbReference>
<organism evidence="4 5">
    <name type="scientific">Aeromicrobium endophyticum</name>
    <dbReference type="NCBI Taxonomy" id="2292704"/>
    <lineage>
        <taxon>Bacteria</taxon>
        <taxon>Bacillati</taxon>
        <taxon>Actinomycetota</taxon>
        <taxon>Actinomycetes</taxon>
        <taxon>Propionibacteriales</taxon>
        <taxon>Nocardioidaceae</taxon>
        <taxon>Aeromicrobium</taxon>
    </lineage>
</organism>
<dbReference type="GO" id="GO:0016020">
    <property type="term" value="C:membrane"/>
    <property type="evidence" value="ECO:0007669"/>
    <property type="project" value="TreeGrafter"/>
</dbReference>
<dbReference type="PRINTS" id="PR00081">
    <property type="entry name" value="GDHRDH"/>
</dbReference>
<name>A0A371P4D9_9ACTN</name>
<evidence type="ECO:0000313" key="4">
    <source>
        <dbReference type="EMBL" id="REK70811.1"/>
    </source>
</evidence>
<dbReference type="CDD" id="cd05233">
    <property type="entry name" value="SDR_c"/>
    <property type="match status" value="1"/>
</dbReference>
<evidence type="ECO:0000256" key="2">
    <source>
        <dbReference type="ARBA" id="ARBA00023002"/>
    </source>
</evidence>
<evidence type="ECO:0000313" key="5">
    <source>
        <dbReference type="Proteomes" id="UP000265581"/>
    </source>
</evidence>
<dbReference type="Proteomes" id="UP000265581">
    <property type="component" value="Unassembled WGS sequence"/>
</dbReference>
<dbReference type="Gene3D" id="3.40.50.720">
    <property type="entry name" value="NAD(P)-binding Rossmann-like Domain"/>
    <property type="match status" value="1"/>
</dbReference>
<dbReference type="OrthoDB" id="9810734at2"/>
<keyword evidence="5" id="KW-1185">Reference proteome</keyword>
<keyword evidence="2" id="KW-0560">Oxidoreductase</keyword>
<comment type="caution">
    <text evidence="4">The sequence shown here is derived from an EMBL/GenBank/DDBJ whole genome shotgun (WGS) entry which is preliminary data.</text>
</comment>
<evidence type="ECO:0000256" key="3">
    <source>
        <dbReference type="RuleBase" id="RU000363"/>
    </source>
</evidence>
<proteinExistence type="inferred from homology"/>
<comment type="similarity">
    <text evidence="1 3">Belongs to the short-chain dehydrogenases/reductases (SDR) family.</text>
</comment>
<sequence length="252" mass="27180">MTHRALVTGATSGIGLAFAQELGKRGYDLVIVARTTDRLESVAADIRDRSGVEVDVVTADLSTDQGMQVASNALTDTTRPVDLLVNNAGASLAGWFGTTDIADEDRQLDLLVRAPMHLMDAAIKTMAGRGGGQIINVASVAAFTPRGVYSAHKAWLVNLSRWADVHYDDVNISVQALCPGFVRTEFHQRGEMDVSGVPRWMWLKADKVVTASLADLARDKAVSVPSARYKVLAALARHLPAPFVTRMAKRGR</sequence>